<dbReference type="RefSeq" id="WP_170145127.1">
    <property type="nucleotide sequence ID" value="NZ_BEVZ01000006.1"/>
</dbReference>
<dbReference type="EMBL" id="JBEZUR010000023">
    <property type="protein sequence ID" value="MEU3555822.1"/>
    <property type="molecule type" value="Genomic_DNA"/>
</dbReference>
<gene>
    <name evidence="2" type="ORF">AB0E65_16630</name>
</gene>
<dbReference type="Proteomes" id="UP001550850">
    <property type="component" value="Unassembled WGS sequence"/>
</dbReference>
<protein>
    <submittedName>
        <fullName evidence="2">Uncharacterized protein</fullName>
    </submittedName>
</protein>
<evidence type="ECO:0000256" key="1">
    <source>
        <dbReference type="SAM" id="MobiDB-lite"/>
    </source>
</evidence>
<reference evidence="2 3" key="1">
    <citation type="submission" date="2024-06" db="EMBL/GenBank/DDBJ databases">
        <title>The Natural Products Discovery Center: Release of the First 8490 Sequenced Strains for Exploring Actinobacteria Biosynthetic Diversity.</title>
        <authorList>
            <person name="Kalkreuter E."/>
            <person name="Kautsar S.A."/>
            <person name="Yang D."/>
            <person name="Bader C.D."/>
            <person name="Teijaro C.N."/>
            <person name="Fluegel L."/>
            <person name="Davis C.M."/>
            <person name="Simpson J.R."/>
            <person name="Lauterbach L."/>
            <person name="Steele A.D."/>
            <person name="Gui C."/>
            <person name="Meng S."/>
            <person name="Li G."/>
            <person name="Viehrig K."/>
            <person name="Ye F."/>
            <person name="Su P."/>
            <person name="Kiefer A.F."/>
            <person name="Nichols A."/>
            <person name="Cepeda A.J."/>
            <person name="Yan W."/>
            <person name="Fan B."/>
            <person name="Jiang Y."/>
            <person name="Adhikari A."/>
            <person name="Zheng C.-J."/>
            <person name="Schuster L."/>
            <person name="Cowan T.M."/>
            <person name="Smanski M.J."/>
            <person name="Chevrette M.G."/>
            <person name="De Carvalho L.P.S."/>
            <person name="Shen B."/>
        </authorList>
    </citation>
    <scope>NUCLEOTIDE SEQUENCE [LARGE SCALE GENOMIC DNA]</scope>
    <source>
        <strain evidence="2 3">NPDC038104</strain>
    </source>
</reference>
<feature type="region of interest" description="Disordered" evidence="1">
    <location>
        <begin position="1"/>
        <end position="27"/>
    </location>
</feature>
<accession>A0ABV2YJB2</accession>
<proteinExistence type="predicted"/>
<sequence length="69" mass="6884">MTTVSDTTASTSTTVRSQADGAELADTSAFDTTPYIMGGTAFLDARGGVRGVVGTGVCDGPPPGCTERP</sequence>
<keyword evidence="3" id="KW-1185">Reference proteome</keyword>
<name>A0ABV2YJB2_9ACTN</name>
<evidence type="ECO:0000313" key="3">
    <source>
        <dbReference type="Proteomes" id="UP001550850"/>
    </source>
</evidence>
<organism evidence="2 3">
    <name type="scientific">Streptomyces fragilis</name>
    <dbReference type="NCBI Taxonomy" id="67301"/>
    <lineage>
        <taxon>Bacteria</taxon>
        <taxon>Bacillati</taxon>
        <taxon>Actinomycetota</taxon>
        <taxon>Actinomycetes</taxon>
        <taxon>Kitasatosporales</taxon>
        <taxon>Streptomycetaceae</taxon>
        <taxon>Streptomyces</taxon>
    </lineage>
</organism>
<comment type="caution">
    <text evidence="2">The sequence shown here is derived from an EMBL/GenBank/DDBJ whole genome shotgun (WGS) entry which is preliminary data.</text>
</comment>
<feature type="compositionally biased region" description="Low complexity" evidence="1">
    <location>
        <begin position="1"/>
        <end position="17"/>
    </location>
</feature>
<evidence type="ECO:0000313" key="2">
    <source>
        <dbReference type="EMBL" id="MEU3555822.1"/>
    </source>
</evidence>